<sequence>MGSRGGKRSLLATIWRRRRSWSRRFSSTSGSLGEPIARTKIPETAVEAQLQFARETLTSEDLVLFSKRRVDLDGQLMMHAFVGKGREKQSQDLLGKALEKARKSDANRRDGKPSISFLDGIPIAVKDNFAMRGEIVSAGSKMLSKNECSYTATVIDRLEQSGAVVFGQTTMDEFGMGSHSRNGINAPVKNPIDGRLSPGGSSGGSAAAVANGTCLVAIGSDTGGSVRLPAAFQGVVGTKPSYGRCSRYGLIAYASSFDCPGILTRNVCDAAITLAIMQGADPKDGQTVEEDGRISSVATELISESQMNFKEWLESGKTKGGNNNGSGSNSSSSSNSDRVLPLLGVRVGIPGEFFLEETTPAVMESWTKSIEAFEELGATIVPVSLPSVKLALPAYYVLVCAEASSNLNRYDDIKFSASRDDGFGEEVKRRIVSGAFSLSSQRVEGAYKNSEKIRQRISNEFKDIFERSCDVLLTPTSAREAPFLEDVLRESKVESYAQDALTVPMSLAGLPSVSIPCGRSVSNGRPIGMQVTAPMFREAGMLRVASALERKISSKTRRMYSTSTSSTNFPIEKLEDQLKLFHEYTENNDYKSAGELKSLVSLYQKYKDTLEEIDVLRQLINEENKNKKSKDAELESELNALQNDTLPELETKLKHQLLPKDPEDSRDVILEVRAGAGGAEAAKFAAELFRMYEMYARRRNWKFDLMSYSEEEKGGGVREAMAEINSNGNPTIHLNEEDGEEDELANGGVYKNLKFESGVHRVQRVPATETQGRIHTSTASVAIIPKAEESDIHIDETKDVRIETMRASGAGGQHVNTTNSAVRIVHIPTGVTVVIQDERSQHKNKAKALSVLRARVYDIERRKVAAENAQMRRSLIGSADRSERIRTYNFKDGRCKDHRGTGVVVNDVQKLLDGFGLDEFIRDLHKCDLEEQMLKSSSV</sequence>
<dbReference type="Proteomes" id="UP000198341">
    <property type="component" value="Chromosome 5"/>
</dbReference>
<dbReference type="GO" id="GO:0003747">
    <property type="term" value="F:translation release factor activity"/>
    <property type="evidence" value="ECO:0007669"/>
    <property type="project" value="InterPro"/>
</dbReference>
<comment type="subcellular location">
    <subcellularLocation>
        <location evidence="8">Mitochondrion</location>
    </subcellularLocation>
    <subcellularLocation>
        <location evidence="8">Plastid</location>
        <location evidence="8">Chloroplast stroma</location>
    </subcellularLocation>
</comment>
<dbReference type="InterPro" id="IPR000120">
    <property type="entry name" value="Amidase"/>
</dbReference>
<evidence type="ECO:0000256" key="4">
    <source>
        <dbReference type="ARBA" id="ARBA00022741"/>
    </source>
</evidence>
<evidence type="ECO:0000256" key="7">
    <source>
        <dbReference type="ARBA" id="ARBA00047407"/>
    </source>
</evidence>
<keyword evidence="3 8" id="KW-0436">Ligase</keyword>
<dbReference type="Gene3D" id="3.90.1300.10">
    <property type="entry name" value="Amidase signature (AS) domain"/>
    <property type="match status" value="1"/>
</dbReference>
<reference evidence="12 13" key="1">
    <citation type="submission" date="2011-10" db="EMBL/GenBank/DDBJ databases">
        <authorList>
            <person name="Genoscope - CEA"/>
        </authorList>
    </citation>
    <scope>NUCLEOTIDE SEQUENCE [LARGE SCALE GENOMIC DNA]</scope>
    <source>
        <strain evidence="12 13">RCC 1105</strain>
    </source>
</reference>
<evidence type="ECO:0000256" key="5">
    <source>
        <dbReference type="ARBA" id="ARBA00022840"/>
    </source>
</evidence>
<proteinExistence type="inferred from homology"/>
<dbReference type="InterPro" id="IPR023631">
    <property type="entry name" value="Amidase_dom"/>
</dbReference>
<feature type="coiled-coil region" evidence="9">
    <location>
        <begin position="606"/>
        <end position="644"/>
    </location>
</feature>
<dbReference type="PROSITE" id="PS00745">
    <property type="entry name" value="RF_PROK_I"/>
    <property type="match status" value="1"/>
</dbReference>
<evidence type="ECO:0000313" key="12">
    <source>
        <dbReference type="EMBL" id="CCO16626.1"/>
    </source>
</evidence>
<keyword evidence="5 8" id="KW-0067">ATP-binding</keyword>
<dbReference type="KEGG" id="bpg:Bathy05g02320"/>
<feature type="active site" description="Acyl-ester intermediate" evidence="8">
    <location>
        <position position="225"/>
    </location>
</feature>
<evidence type="ECO:0000256" key="2">
    <source>
        <dbReference type="ARBA" id="ARBA00010835"/>
    </source>
</evidence>
<protein>
    <recommendedName>
        <fullName evidence="8">Glutamyl-tRNA(Gln) amidotransferase subunit A, chloroplastic/mitochondrial</fullName>
        <shortName evidence="8">Glu-AdT subunit A</shortName>
        <ecNumber evidence="8">6.3.5.7</ecNumber>
    </recommendedName>
</protein>
<evidence type="ECO:0000256" key="1">
    <source>
        <dbReference type="ARBA" id="ARBA00008069"/>
    </source>
</evidence>
<dbReference type="Pfam" id="PF00472">
    <property type="entry name" value="RF-1"/>
    <property type="match status" value="1"/>
</dbReference>
<evidence type="ECO:0000256" key="9">
    <source>
        <dbReference type="SAM" id="Coils"/>
    </source>
</evidence>
<dbReference type="RefSeq" id="XP_007513068.1">
    <property type="nucleotide sequence ID" value="XM_007513006.1"/>
</dbReference>
<dbReference type="InterPro" id="IPR005139">
    <property type="entry name" value="PCRF"/>
</dbReference>
<evidence type="ECO:0000313" key="13">
    <source>
        <dbReference type="Proteomes" id="UP000198341"/>
    </source>
</evidence>
<evidence type="ECO:0000256" key="8">
    <source>
        <dbReference type="HAMAP-Rule" id="MF_03150"/>
    </source>
</evidence>
<dbReference type="InterPro" id="IPR004412">
    <property type="entry name" value="GatA"/>
</dbReference>
<dbReference type="SMART" id="SM00937">
    <property type="entry name" value="PCRF"/>
    <property type="match status" value="1"/>
</dbReference>
<dbReference type="STRING" id="41875.K8EF15"/>
<name>K8EF15_9CHLO</name>
<dbReference type="GO" id="GO:0032543">
    <property type="term" value="P:mitochondrial translation"/>
    <property type="evidence" value="ECO:0007669"/>
    <property type="project" value="UniProtKB-UniRule"/>
</dbReference>
<keyword evidence="8" id="KW-0150">Chloroplast</keyword>
<comment type="similarity">
    <text evidence="1 8">Belongs to the amidase family. GatA subfamily.</text>
</comment>
<feature type="active site" description="Charge relay system" evidence="8">
    <location>
        <position position="126"/>
    </location>
</feature>
<dbReference type="AlphaFoldDB" id="K8EF15"/>
<gene>
    <name evidence="8" type="primary">GATA</name>
    <name evidence="12" type="ORF">Bathy05g02320</name>
</gene>
<comment type="subunit">
    <text evidence="8">Subunit of the heterotrimeric GatCAB amidotransferase (AdT) complex, composed of A, B and C subunits.</text>
</comment>
<evidence type="ECO:0000259" key="11">
    <source>
        <dbReference type="PROSITE" id="PS00745"/>
    </source>
</evidence>
<dbReference type="InterPro" id="IPR000352">
    <property type="entry name" value="Pep_chain_release_fac_I"/>
</dbReference>
<dbReference type="GO" id="GO:0030956">
    <property type="term" value="C:glutamyl-tRNA(Gln) amidotransferase complex"/>
    <property type="evidence" value="ECO:0007669"/>
    <property type="project" value="UniProtKB-UniRule"/>
</dbReference>
<dbReference type="GO" id="GO:0070681">
    <property type="term" value="P:glutaminyl-tRNAGln biosynthesis via transamidation"/>
    <property type="evidence" value="ECO:0007669"/>
    <property type="project" value="UniProtKB-UniRule"/>
</dbReference>
<dbReference type="Gene3D" id="3.30.70.1660">
    <property type="match status" value="1"/>
</dbReference>
<keyword evidence="13" id="KW-1185">Reference proteome</keyword>
<keyword evidence="6 8" id="KW-0648">Protein biosynthesis</keyword>
<evidence type="ECO:0000256" key="6">
    <source>
        <dbReference type="ARBA" id="ARBA00022917"/>
    </source>
</evidence>
<dbReference type="PANTHER" id="PTHR11895:SF7">
    <property type="entry name" value="GLUTAMYL-TRNA(GLN) AMIDOTRANSFERASE SUBUNIT A, MITOCHONDRIAL"/>
    <property type="match status" value="1"/>
</dbReference>
<dbReference type="Gene3D" id="3.30.160.20">
    <property type="match status" value="1"/>
</dbReference>
<dbReference type="GO" id="GO:0005739">
    <property type="term" value="C:mitochondrion"/>
    <property type="evidence" value="ECO:0007669"/>
    <property type="project" value="UniProtKB-SubCell"/>
</dbReference>
<feature type="domain" description="Prokaryotic-type class I peptide chain release factors" evidence="11">
    <location>
        <begin position="806"/>
        <end position="822"/>
    </location>
</feature>
<dbReference type="Pfam" id="PF03462">
    <property type="entry name" value="PCRF"/>
    <property type="match status" value="1"/>
</dbReference>
<dbReference type="eggNOG" id="KOG2726">
    <property type="taxonomic scope" value="Eukaryota"/>
</dbReference>
<feature type="compositionally biased region" description="Low complexity" evidence="10">
    <location>
        <begin position="325"/>
        <end position="336"/>
    </location>
</feature>
<dbReference type="PANTHER" id="PTHR11895">
    <property type="entry name" value="TRANSAMIDASE"/>
    <property type="match status" value="1"/>
</dbReference>
<dbReference type="GO" id="GO:0009570">
    <property type="term" value="C:chloroplast stroma"/>
    <property type="evidence" value="ECO:0007669"/>
    <property type="project" value="UniProtKB-SubCell"/>
</dbReference>
<dbReference type="FunFam" id="3.30.160.20:FF:000004">
    <property type="entry name" value="Peptide chain release factor 1"/>
    <property type="match status" value="1"/>
</dbReference>
<comment type="miscellaneous">
    <text evidence="8">This protein may be expected to contain an N-terminal transit peptide but none has been predicted.</text>
</comment>
<dbReference type="HAMAP" id="MF_00120">
    <property type="entry name" value="GatA"/>
    <property type="match status" value="1"/>
</dbReference>
<dbReference type="Gene3D" id="6.10.140.1950">
    <property type="match status" value="1"/>
</dbReference>
<keyword evidence="8" id="KW-0496">Mitochondrion</keyword>
<keyword evidence="8" id="KW-0934">Plastid</keyword>
<comment type="function">
    <text evidence="8">Allows the formation of correctly charged Gln-tRNA(Gln) through the transamidation of misacylated Glu-tRNA(Gln) in chloroplasts and mitochondria. The reaction takes place in the presence of glutamine and ATP through an activated gamma-phospho-Glu-tRNA(Gln).</text>
</comment>
<dbReference type="InterPro" id="IPR036928">
    <property type="entry name" value="AS_sf"/>
</dbReference>
<dbReference type="OrthoDB" id="498685at2759"/>
<dbReference type="InterPro" id="IPR020556">
    <property type="entry name" value="Amidase_CS"/>
</dbReference>
<dbReference type="GO" id="GO:0050567">
    <property type="term" value="F:glutaminyl-tRNA synthase (glutamine-hydrolyzing) activity"/>
    <property type="evidence" value="ECO:0007669"/>
    <property type="project" value="UniProtKB-UniRule"/>
</dbReference>
<keyword evidence="9" id="KW-0175">Coiled coil</keyword>
<organism evidence="12 13">
    <name type="scientific">Bathycoccus prasinos</name>
    <dbReference type="NCBI Taxonomy" id="41875"/>
    <lineage>
        <taxon>Eukaryota</taxon>
        <taxon>Viridiplantae</taxon>
        <taxon>Chlorophyta</taxon>
        <taxon>Mamiellophyceae</taxon>
        <taxon>Mamiellales</taxon>
        <taxon>Bathycoccaceae</taxon>
        <taxon>Bathycoccus</taxon>
    </lineage>
</organism>
<feature type="region of interest" description="Disordered" evidence="10">
    <location>
        <begin position="314"/>
        <end position="337"/>
    </location>
</feature>
<comment type="catalytic activity">
    <reaction evidence="7 8">
        <text>L-glutamyl-tRNA(Gln) + L-glutamine + ATP + H2O = L-glutaminyl-tRNA(Gln) + L-glutamate + ADP + phosphate + H(+)</text>
        <dbReference type="Rhea" id="RHEA:17521"/>
        <dbReference type="Rhea" id="RHEA-COMP:9681"/>
        <dbReference type="Rhea" id="RHEA-COMP:9684"/>
        <dbReference type="ChEBI" id="CHEBI:15377"/>
        <dbReference type="ChEBI" id="CHEBI:15378"/>
        <dbReference type="ChEBI" id="CHEBI:29985"/>
        <dbReference type="ChEBI" id="CHEBI:30616"/>
        <dbReference type="ChEBI" id="CHEBI:43474"/>
        <dbReference type="ChEBI" id="CHEBI:58359"/>
        <dbReference type="ChEBI" id="CHEBI:78520"/>
        <dbReference type="ChEBI" id="CHEBI:78521"/>
        <dbReference type="ChEBI" id="CHEBI:456216"/>
        <dbReference type="EC" id="6.3.5.7"/>
    </reaction>
</comment>
<dbReference type="SUPFAM" id="SSF75620">
    <property type="entry name" value="Release factor"/>
    <property type="match status" value="1"/>
</dbReference>
<dbReference type="GO" id="GO:0005524">
    <property type="term" value="F:ATP binding"/>
    <property type="evidence" value="ECO:0007669"/>
    <property type="project" value="UniProtKB-KW"/>
</dbReference>
<dbReference type="Pfam" id="PF01425">
    <property type="entry name" value="Amidase"/>
    <property type="match status" value="2"/>
</dbReference>
<dbReference type="GeneID" id="19015735"/>
<comment type="similarity">
    <text evidence="2">Belongs to the prokaryotic/mitochondrial release factor family.</text>
</comment>
<dbReference type="EMBL" id="FO082274">
    <property type="protein sequence ID" value="CCO16626.1"/>
    <property type="molecule type" value="Genomic_DNA"/>
</dbReference>
<dbReference type="SUPFAM" id="SSF75304">
    <property type="entry name" value="Amidase signature (AS) enzymes"/>
    <property type="match status" value="1"/>
</dbReference>
<dbReference type="EC" id="6.3.5.7" evidence="8"/>
<feature type="active site" description="Charge relay system" evidence="8">
    <location>
        <position position="201"/>
    </location>
</feature>
<dbReference type="eggNOG" id="KOG1211">
    <property type="taxonomic scope" value="Eukaryota"/>
</dbReference>
<accession>K8EF15</accession>
<evidence type="ECO:0000256" key="10">
    <source>
        <dbReference type="SAM" id="MobiDB-lite"/>
    </source>
</evidence>
<dbReference type="InterPro" id="IPR045853">
    <property type="entry name" value="Pep_chain_release_fac_I_sf"/>
</dbReference>
<evidence type="ECO:0000256" key="3">
    <source>
        <dbReference type="ARBA" id="ARBA00022598"/>
    </source>
</evidence>
<keyword evidence="4 8" id="KW-0547">Nucleotide-binding</keyword>
<dbReference type="PROSITE" id="PS00571">
    <property type="entry name" value="AMIDASES"/>
    <property type="match status" value="1"/>
</dbReference>